<dbReference type="Gene3D" id="3.40.50.10140">
    <property type="entry name" value="Toll/interleukin-1 receptor homology (TIR) domain"/>
    <property type="match status" value="1"/>
</dbReference>
<dbReference type="SUPFAM" id="SSF102405">
    <property type="entry name" value="MCP/YpsA-like"/>
    <property type="match status" value="1"/>
</dbReference>
<feature type="domain" description="TIR" evidence="1">
    <location>
        <begin position="308"/>
        <end position="449"/>
    </location>
</feature>
<dbReference type="AlphaFoldDB" id="A0AAV4P4X8"/>
<evidence type="ECO:0000313" key="3">
    <source>
        <dbReference type="Proteomes" id="UP001054837"/>
    </source>
</evidence>
<evidence type="ECO:0000259" key="1">
    <source>
        <dbReference type="PROSITE" id="PS50104"/>
    </source>
</evidence>
<dbReference type="GO" id="GO:0007165">
    <property type="term" value="P:signal transduction"/>
    <property type="evidence" value="ECO:0007669"/>
    <property type="project" value="InterPro"/>
</dbReference>
<dbReference type="Proteomes" id="UP001054837">
    <property type="component" value="Unassembled WGS sequence"/>
</dbReference>
<dbReference type="Gene3D" id="3.40.50.450">
    <property type="match status" value="1"/>
</dbReference>
<dbReference type="PANTHER" id="PTHR47508">
    <property type="entry name" value="SAM DOMAIN-CONTAINING PROTEIN-RELATED"/>
    <property type="match status" value="1"/>
</dbReference>
<reference evidence="2 3" key="1">
    <citation type="submission" date="2021-06" db="EMBL/GenBank/DDBJ databases">
        <title>Caerostris darwini draft genome.</title>
        <authorList>
            <person name="Kono N."/>
            <person name="Arakawa K."/>
        </authorList>
    </citation>
    <scope>NUCLEOTIDE SEQUENCE [LARGE SCALE GENOMIC DNA]</scope>
</reference>
<accession>A0AAV4P4X8</accession>
<evidence type="ECO:0000313" key="2">
    <source>
        <dbReference type="EMBL" id="GIX92372.1"/>
    </source>
</evidence>
<keyword evidence="3" id="KW-1185">Reference proteome</keyword>
<organism evidence="2 3">
    <name type="scientific">Caerostris darwini</name>
    <dbReference type="NCBI Taxonomy" id="1538125"/>
    <lineage>
        <taxon>Eukaryota</taxon>
        <taxon>Metazoa</taxon>
        <taxon>Ecdysozoa</taxon>
        <taxon>Arthropoda</taxon>
        <taxon>Chelicerata</taxon>
        <taxon>Arachnida</taxon>
        <taxon>Araneae</taxon>
        <taxon>Araneomorphae</taxon>
        <taxon>Entelegynae</taxon>
        <taxon>Araneoidea</taxon>
        <taxon>Araneidae</taxon>
        <taxon>Caerostris</taxon>
    </lineage>
</organism>
<comment type="caution">
    <text evidence="2">The sequence shown here is derived from an EMBL/GenBank/DDBJ whole genome shotgun (WGS) entry which is preliminary data.</text>
</comment>
<gene>
    <name evidence="2" type="ORF">CDAR_16861</name>
</gene>
<dbReference type="PROSITE" id="PS50104">
    <property type="entry name" value="TIR"/>
    <property type="match status" value="1"/>
</dbReference>
<dbReference type="SUPFAM" id="SSF52200">
    <property type="entry name" value="Toll/Interleukin receptor TIR domain"/>
    <property type="match status" value="1"/>
</dbReference>
<dbReference type="EMBL" id="BPLQ01002388">
    <property type="protein sequence ID" value="GIX92372.1"/>
    <property type="molecule type" value="Genomic_DNA"/>
</dbReference>
<dbReference type="InterPro" id="IPR000157">
    <property type="entry name" value="TIR_dom"/>
</dbReference>
<dbReference type="PANTHER" id="PTHR47508:SF3">
    <property type="entry name" value="TIR DOMAIN-CONTAINING PROTEIN"/>
    <property type="match status" value="1"/>
</dbReference>
<sequence length="1037" mass="117030">MAPGVPQNSLMPNDFTPQLYTSEGTMHLANVPTPADSSNLALKNCEGLRKLSLSAKKSVDVIGVILADDRTIGKNVNSADSGAVILGTICVENVKIYLDELRRFMCAELPFLPAAFNFLTKDGWPVLKQQEPKISSSHVVRENNCIYIKKEFEKPRVGIVTSGGVSLGFVFTDLNINIKQLRETIEQQLKVSEQSRIDYRFLERNGWPVMPNQESTLSLTDIMFLGQTVRIQYGERNFAITDSARPTSLLLNGGNLVIENRLPSPSQENSEHEQVKRKKSLKFSRDTQLSVKVRKESEKRPRIGKENLVKPILISYVRAEAAQYALDLKVELVSMGFSVYLDVHEIKTGSDWQDALNHAVTHCYLFVPLITPMYGKTLWTNREIKLADVLGKRIIPVNLMENWPPACLAIQFASTQYIPWKLQESDHVKEPEKPSDSKTWDSTCLKRVARQIAECYKDCRSPPRRIPSTKEITPVAVCKPLRDDVYSYMRDEYFDDSKQSIVISAHPRQKYIAEDLKALFEKNGREVWCSVDLLDSQVNLGSEDITVTDPNTPRNLPTIQEGDVFFSQNDIEFYSSVGDKKSLPEAYGRRPLSRLMSQFSDISQPSTLSREKLDHLKTFQQKVDQAAVIIVLVSEAYTKSTFSHQQVFYCEHRKRVVLVRCDAAPIPKWFRLLMGNDMITKVNNPQFECVLKARVKRAINPSSSETPKDATAEAKMNYLVNFLKRNLPLQDMCVYIAGSSKLQSQRSEDICRAIGRELAKVERASLVTGGFFGAADITAKTFSECRENNNQFLKDESAVVHILPISDSEDLTAKACQNPDGSFEAVPYGKTVFLGDSVKERETVVARLLDTCIVIEGGPGVVHEVEEFIWNDHFVIPIMSTGGAAGGNYGVPVRIFEVPPGVDEADWSVLSDIEATPEAVATAVVNIIFSLKKSLSSPTNTLQKSNAILKRKSRRKLKSRKQKAVDQDFQDMEILPPFTKVPLSVMRNAFERETSEVSQCSSDEPNSIIKVKRCWWRRFLNVTFWKNKNRRKHKIET</sequence>
<dbReference type="InterPro" id="IPR035897">
    <property type="entry name" value="Toll_tir_struct_dom_sf"/>
</dbReference>
<proteinExistence type="predicted"/>
<protein>
    <recommendedName>
        <fullName evidence="1">TIR domain-containing protein</fullName>
    </recommendedName>
</protein>
<dbReference type="Pfam" id="PF13676">
    <property type="entry name" value="TIR_2"/>
    <property type="match status" value="1"/>
</dbReference>
<name>A0AAV4P4X8_9ARAC</name>